<keyword evidence="1" id="KW-0812">Transmembrane</keyword>
<protein>
    <recommendedName>
        <fullName evidence="4">Conjugal transfer protein TraX</fullName>
    </recommendedName>
</protein>
<dbReference type="AlphaFoldDB" id="A0A923LCN9"/>
<proteinExistence type="predicted"/>
<evidence type="ECO:0000256" key="1">
    <source>
        <dbReference type="SAM" id="Phobius"/>
    </source>
</evidence>
<feature type="transmembrane region" description="Helical" evidence="1">
    <location>
        <begin position="148"/>
        <end position="178"/>
    </location>
</feature>
<name>A0A923LCN9_9FIRM</name>
<gene>
    <name evidence="2" type="ORF">H8S44_10420</name>
</gene>
<feature type="transmembrane region" description="Helical" evidence="1">
    <location>
        <begin position="223"/>
        <end position="244"/>
    </location>
</feature>
<feature type="transmembrane region" description="Helical" evidence="1">
    <location>
        <begin position="20"/>
        <end position="41"/>
    </location>
</feature>
<comment type="caution">
    <text evidence="2">The sequence shown here is derived from an EMBL/GenBank/DDBJ whole genome shotgun (WGS) entry which is preliminary data.</text>
</comment>
<evidence type="ECO:0000313" key="2">
    <source>
        <dbReference type="EMBL" id="MBC5660186.1"/>
    </source>
</evidence>
<keyword evidence="3" id="KW-1185">Reference proteome</keyword>
<dbReference type="Pfam" id="PF05857">
    <property type="entry name" value="TraX"/>
    <property type="match status" value="1"/>
</dbReference>
<sequence length="248" mass="27927">MKNAARAKGLPGSVLKWFAILVMTLDHVGASLLEVFLLNGYGNSPASGMVSDPAFWWKADQILRIMGRSAFPVFCFLLVEGAVHTRSGESYLKRLALFALLSELPFDLALRNQVPWWEHQNVFFTLALGLLVILVFQKNPGREWKGMAALGAAALAAELLHTDYGAAGVLVVGTMYLLRENRPLAAFLSLAILALEARMELWAVPGFLILFLYNGERGRQNRYFFYVFYPAHLLLFWLIGRYLFPWIL</sequence>
<dbReference type="EMBL" id="JACOOR010000005">
    <property type="protein sequence ID" value="MBC5660186.1"/>
    <property type="molecule type" value="Genomic_DNA"/>
</dbReference>
<dbReference type="Proteomes" id="UP000649345">
    <property type="component" value="Unassembled WGS sequence"/>
</dbReference>
<evidence type="ECO:0000313" key="3">
    <source>
        <dbReference type="Proteomes" id="UP000649345"/>
    </source>
</evidence>
<evidence type="ECO:0008006" key="4">
    <source>
        <dbReference type="Google" id="ProtNLM"/>
    </source>
</evidence>
<dbReference type="RefSeq" id="WP_186873621.1">
    <property type="nucleotide sequence ID" value="NZ_JACOOR010000005.1"/>
</dbReference>
<keyword evidence="1" id="KW-1133">Transmembrane helix</keyword>
<accession>A0A923LCN9</accession>
<reference evidence="2" key="1">
    <citation type="submission" date="2020-08" db="EMBL/GenBank/DDBJ databases">
        <title>Genome public.</title>
        <authorList>
            <person name="Liu C."/>
            <person name="Sun Q."/>
        </authorList>
    </citation>
    <scope>NUCLEOTIDE SEQUENCE</scope>
    <source>
        <strain evidence="2">NSJ-68</strain>
    </source>
</reference>
<feature type="transmembrane region" description="Helical" evidence="1">
    <location>
        <begin position="116"/>
        <end position="136"/>
    </location>
</feature>
<feature type="transmembrane region" description="Helical" evidence="1">
    <location>
        <begin position="184"/>
        <end position="211"/>
    </location>
</feature>
<keyword evidence="1" id="KW-0472">Membrane</keyword>
<organism evidence="2 3">
    <name type="scientific">Anaerosacchariphilus hominis</name>
    <dbReference type="NCBI Taxonomy" id="2763017"/>
    <lineage>
        <taxon>Bacteria</taxon>
        <taxon>Bacillati</taxon>
        <taxon>Bacillota</taxon>
        <taxon>Clostridia</taxon>
        <taxon>Lachnospirales</taxon>
        <taxon>Lachnospiraceae</taxon>
        <taxon>Anaerosacchariphilus</taxon>
    </lineage>
</organism>
<dbReference type="InterPro" id="IPR008875">
    <property type="entry name" value="TraX"/>
</dbReference>